<keyword evidence="2" id="KW-0808">Transferase</keyword>
<evidence type="ECO:0000259" key="4">
    <source>
        <dbReference type="Pfam" id="PF07804"/>
    </source>
</evidence>
<dbReference type="EMBL" id="SDKK01000002">
    <property type="protein sequence ID" value="TYC61443.1"/>
    <property type="molecule type" value="Genomic_DNA"/>
</dbReference>
<evidence type="ECO:0000256" key="1">
    <source>
        <dbReference type="ARBA" id="ARBA00010164"/>
    </source>
</evidence>
<reference evidence="6 7" key="1">
    <citation type="submission" date="2019-01" db="EMBL/GenBank/DDBJ databases">
        <title>Zoogloea oleivorans genome sequencing and assembly.</title>
        <authorList>
            <person name="Tancsics A."/>
            <person name="Farkas M."/>
            <person name="Kriszt B."/>
            <person name="Maroti G."/>
            <person name="Horvath B."/>
        </authorList>
    </citation>
    <scope>NUCLEOTIDE SEQUENCE [LARGE SCALE GENOMIC DNA]</scope>
    <source>
        <strain evidence="6 7">Buc</strain>
    </source>
</reference>
<protein>
    <submittedName>
        <fullName evidence="6">Type II toxin-antitoxin system HipA family toxinoxin YjjJ</fullName>
    </submittedName>
</protein>
<proteinExistence type="inferred from homology"/>
<comment type="similarity">
    <text evidence="1">Belongs to the HipA Ser/Thr kinase family.</text>
</comment>
<evidence type="ECO:0000256" key="3">
    <source>
        <dbReference type="ARBA" id="ARBA00022777"/>
    </source>
</evidence>
<dbReference type="OrthoDB" id="8555656at2"/>
<dbReference type="Pfam" id="PF09339">
    <property type="entry name" value="HTH_IclR"/>
    <property type="match status" value="1"/>
</dbReference>
<dbReference type="InterPro" id="IPR052028">
    <property type="entry name" value="HipA_Ser/Thr_kinase"/>
</dbReference>
<dbReference type="InterPro" id="IPR012893">
    <property type="entry name" value="HipA-like_C"/>
</dbReference>
<dbReference type="Pfam" id="PF07804">
    <property type="entry name" value="HipA_C"/>
    <property type="match status" value="1"/>
</dbReference>
<dbReference type="PANTHER" id="PTHR37419:SF8">
    <property type="entry name" value="TOXIN YJJJ"/>
    <property type="match status" value="1"/>
</dbReference>
<evidence type="ECO:0000313" key="6">
    <source>
        <dbReference type="EMBL" id="TYC61443.1"/>
    </source>
</evidence>
<dbReference type="GO" id="GO:0005829">
    <property type="term" value="C:cytosol"/>
    <property type="evidence" value="ECO:0007669"/>
    <property type="project" value="TreeGrafter"/>
</dbReference>
<keyword evidence="7" id="KW-1185">Reference proteome</keyword>
<dbReference type="RefSeq" id="WP_148577437.1">
    <property type="nucleotide sequence ID" value="NZ_SDKK01000002.1"/>
</dbReference>
<keyword evidence="3" id="KW-0418">Kinase</keyword>
<feature type="domain" description="HTH iclR-type" evidence="5">
    <location>
        <begin position="12"/>
        <end position="46"/>
    </location>
</feature>
<dbReference type="GO" id="GO:0006355">
    <property type="term" value="P:regulation of DNA-templated transcription"/>
    <property type="evidence" value="ECO:0007669"/>
    <property type="project" value="InterPro"/>
</dbReference>
<evidence type="ECO:0000313" key="7">
    <source>
        <dbReference type="Proteomes" id="UP000389128"/>
    </source>
</evidence>
<evidence type="ECO:0000256" key="2">
    <source>
        <dbReference type="ARBA" id="ARBA00022679"/>
    </source>
</evidence>
<accession>A0A6C2D6P9</accession>
<comment type="caution">
    <text evidence="6">The sequence shown here is derived from an EMBL/GenBank/DDBJ whole genome shotgun (WGS) entry which is preliminary data.</text>
</comment>
<sequence length="461" mass="50766">MARTPPFPPAQLEALLARRQGWRAVELADELGVSVPTLHRMLQGLAPQVVSAGKARRARYALSRPVRGVRQRYPLYAVDETGAAEEIATVVPVCPAGTWMPLPAGIWPVPNEARDGWWEGLPYPFYDMRPQGYMGRQFALVAHQPLQVPANPNEWTDDDILYALSLRGADLPGNLIVGQTAYETWLHTKVTPLRLLDEATLGAAYAELAEQAVGSGVAGASAAGEFPKFTTTRAEEGRPTPHVLVKFSGADGSTAVRRWADLLICEHLALEAMRAIPGVDSARSRVLQHAGRTFLELERFDRHGLHGRSPVCSLFSLNAALLGDSSTDWSRLAARLHMDNRLSADTLEQVRRIGWFGKLIGNTDMHLGNLSFRPGPELTLAPGYDMLPMFYAPLAGGEVPEREFGVQPPLPLPPQKTDWHLACEAALQFWRQAEQDARISSDFRQRCGANARKIEGWRGLV</sequence>
<evidence type="ECO:0000259" key="5">
    <source>
        <dbReference type="Pfam" id="PF09339"/>
    </source>
</evidence>
<dbReference type="Proteomes" id="UP000389128">
    <property type="component" value="Unassembled WGS sequence"/>
</dbReference>
<dbReference type="InterPro" id="IPR005471">
    <property type="entry name" value="Tscrpt_reg_IclR_N"/>
</dbReference>
<dbReference type="PANTHER" id="PTHR37419">
    <property type="entry name" value="SERINE/THREONINE-PROTEIN KINASE TOXIN HIPA"/>
    <property type="match status" value="1"/>
</dbReference>
<organism evidence="6 7">
    <name type="scientific">Zoogloea oleivorans</name>
    <dbReference type="NCBI Taxonomy" id="1552750"/>
    <lineage>
        <taxon>Bacteria</taxon>
        <taxon>Pseudomonadati</taxon>
        <taxon>Pseudomonadota</taxon>
        <taxon>Betaproteobacteria</taxon>
        <taxon>Rhodocyclales</taxon>
        <taxon>Zoogloeaceae</taxon>
        <taxon>Zoogloea</taxon>
    </lineage>
</organism>
<dbReference type="GO" id="GO:0004674">
    <property type="term" value="F:protein serine/threonine kinase activity"/>
    <property type="evidence" value="ECO:0007669"/>
    <property type="project" value="TreeGrafter"/>
</dbReference>
<name>A0A6C2D6P9_9RHOO</name>
<dbReference type="GO" id="GO:0003677">
    <property type="term" value="F:DNA binding"/>
    <property type="evidence" value="ECO:0007669"/>
    <property type="project" value="InterPro"/>
</dbReference>
<dbReference type="NCBIfam" id="NF007297">
    <property type="entry name" value="PRK09775.1"/>
    <property type="match status" value="1"/>
</dbReference>
<feature type="domain" description="HipA-like C-terminal" evidence="4">
    <location>
        <begin position="221"/>
        <end position="391"/>
    </location>
</feature>
<gene>
    <name evidence="6" type="primary">yjjJ</name>
    <name evidence="6" type="ORF">ETQ85_01875</name>
</gene>
<dbReference type="AlphaFoldDB" id="A0A6C2D6P9"/>